<accession>A0A6J4H452</accession>
<reference evidence="2" key="1">
    <citation type="submission" date="2020-02" db="EMBL/GenBank/DDBJ databases">
        <authorList>
            <person name="Meier V. D."/>
        </authorList>
    </citation>
    <scope>NUCLEOTIDE SEQUENCE</scope>
    <source>
        <strain evidence="2">AVDCRST_MAG57</strain>
    </source>
</reference>
<gene>
    <name evidence="2" type="ORF">AVDCRST_MAG57-203</name>
</gene>
<feature type="compositionally biased region" description="Basic and acidic residues" evidence="1">
    <location>
        <begin position="64"/>
        <end position="78"/>
    </location>
</feature>
<feature type="compositionally biased region" description="Basic residues" evidence="1">
    <location>
        <begin position="163"/>
        <end position="172"/>
    </location>
</feature>
<feature type="compositionally biased region" description="Basic residues" evidence="1">
    <location>
        <begin position="297"/>
        <end position="307"/>
    </location>
</feature>
<feature type="non-terminal residue" evidence="2">
    <location>
        <position position="341"/>
    </location>
</feature>
<name>A0A6J4H452_9ACTN</name>
<feature type="compositionally biased region" description="Basic residues" evidence="1">
    <location>
        <begin position="48"/>
        <end position="63"/>
    </location>
</feature>
<sequence length="341" mass="37899">DQPPAGARQPDLDALPRRRARRVRRNGGGVGLCRAHRVQRPAREPGPHHARGFHRRDRHRAGVPRRERLRARQPDRPGGRRLTGRRLPHREQPLDRRRRQGRAPGTAGRGDHRAGGGAVPPCVRQLGGLRRALDRPHPQPRGDRRGRAAGLDARPRRPGVGGPRRHRRRRRRLPGDRQRRPGPGGRERHPPVADRAGAQRRDLRQQHRDHEGGRRGRGAGRHHVPLLLVPGPGAERPHRGRREAALLPQPGPRGVRQRLRCRRARLLRPEGGRAATGRVPDRRRGAGAPGRQLGAGVRRRHRCRLRRGAPPAGEPAGTGGRPRLARRGAGHRADAGRGAAL</sequence>
<proteinExistence type="predicted"/>
<feature type="compositionally biased region" description="Basic residues" evidence="1">
    <location>
        <begin position="215"/>
        <end position="224"/>
    </location>
</feature>
<organism evidence="2">
    <name type="scientific">uncultured Blastococcus sp</name>
    <dbReference type="NCBI Taxonomy" id="217144"/>
    <lineage>
        <taxon>Bacteria</taxon>
        <taxon>Bacillati</taxon>
        <taxon>Actinomycetota</taxon>
        <taxon>Actinomycetes</taxon>
        <taxon>Geodermatophilales</taxon>
        <taxon>Geodermatophilaceae</taxon>
        <taxon>Blastococcus</taxon>
        <taxon>environmental samples</taxon>
    </lineage>
</organism>
<feature type="non-terminal residue" evidence="2">
    <location>
        <position position="1"/>
    </location>
</feature>
<evidence type="ECO:0000313" key="2">
    <source>
        <dbReference type="EMBL" id="CAA9213493.1"/>
    </source>
</evidence>
<feature type="region of interest" description="Disordered" evidence="1">
    <location>
        <begin position="1"/>
        <end position="255"/>
    </location>
</feature>
<evidence type="ECO:0000256" key="1">
    <source>
        <dbReference type="SAM" id="MobiDB-lite"/>
    </source>
</evidence>
<feature type="compositionally biased region" description="Basic and acidic residues" evidence="1">
    <location>
        <begin position="173"/>
        <end position="214"/>
    </location>
</feature>
<dbReference type="EMBL" id="CADCTI010000024">
    <property type="protein sequence ID" value="CAA9213493.1"/>
    <property type="molecule type" value="Genomic_DNA"/>
</dbReference>
<feature type="compositionally biased region" description="Basic and acidic residues" evidence="1">
    <location>
        <begin position="131"/>
        <end position="146"/>
    </location>
</feature>
<feature type="region of interest" description="Disordered" evidence="1">
    <location>
        <begin position="272"/>
        <end position="341"/>
    </location>
</feature>
<dbReference type="AlphaFoldDB" id="A0A6J4H452"/>
<protein>
    <submittedName>
        <fullName evidence="2">Iron(III) ABC transporter, periplasmic-binding protein</fullName>
    </submittedName>
</protein>